<dbReference type="GO" id="GO:0005737">
    <property type="term" value="C:cytoplasm"/>
    <property type="evidence" value="ECO:0007669"/>
    <property type="project" value="UniProtKB-UniRule"/>
</dbReference>
<keyword evidence="5" id="KW-1185">Reference proteome</keyword>
<proteinExistence type="inferred from homology"/>
<dbReference type="PRINTS" id="PR01698">
    <property type="entry name" value="CYTOFMRPINTP"/>
</dbReference>
<dbReference type="GO" id="GO:0031267">
    <property type="term" value="F:small GTPase binding"/>
    <property type="evidence" value="ECO:0007669"/>
    <property type="project" value="InterPro"/>
</dbReference>
<dbReference type="AlphaFoldDB" id="A0A7R9C076"/>
<gene>
    <name evidence="4" type="ORF">NMOB1V02_LOCUS10819</name>
</gene>
<dbReference type="PIRSF" id="PIRSF008153">
    <property type="entry name" value="FMR1_interacting"/>
    <property type="match status" value="1"/>
</dbReference>
<keyword evidence="2" id="KW-0963">Cytoplasm</keyword>
<evidence type="ECO:0000259" key="3">
    <source>
        <dbReference type="Pfam" id="PF07159"/>
    </source>
</evidence>
<dbReference type="OrthoDB" id="10265867at2759"/>
<evidence type="ECO:0000313" key="4">
    <source>
        <dbReference type="EMBL" id="CAD7283201.1"/>
    </source>
</evidence>
<evidence type="ECO:0000256" key="1">
    <source>
        <dbReference type="ARBA" id="ARBA00025790"/>
    </source>
</evidence>
<feature type="domain" description="CYRIA/CYRIB Rac1 binding" evidence="3">
    <location>
        <begin position="62"/>
        <end position="267"/>
    </location>
</feature>
<dbReference type="InterPro" id="IPR008081">
    <property type="entry name" value="Cytoplasmic_FMR1-int"/>
</dbReference>
<dbReference type="InterPro" id="IPR009828">
    <property type="entry name" value="CYRIA/CYRIB_Rac1-bd"/>
</dbReference>
<dbReference type="EMBL" id="CAJPEX010005012">
    <property type="protein sequence ID" value="CAG0923353.1"/>
    <property type="molecule type" value="Genomic_DNA"/>
</dbReference>
<sequence>MSEKVTLSDALSNVDVLDELSIPDQQPCIEAQTINIDYQANFDTNFEDRNAFVTGMAKYIEEATVHANLNDLLVAGNTHAVMLYTWRCCSRAIPQPKSNEQPNRVEIYEKTVEVLGPEVEKLLAFMYFQKTASEMFCGEVRRLCHQEKRKDFVSEAYLLTLGKFINMFAVLDELKNMKSSVKNDYSTYRRAAQFLKVMSDSQKLQESQNLSMFLATQNKIRDDLKRNLESIPGCDELLGDVVNICLQMFENKMFLSPGEKHMLVKVMGFGLYLIDGEQCNINRLDQKKKIRLEKIDRIFKVTTTFKETPRTDMENKDLVDLALRGLQLLSQWTSVVTELCSWKLLHPTDPHQNKECPAEAEEYERATRYNYSSEEKSGLIEVIAMIKGLQVLMARMESVFSDAIRRHLYAETQDFVQLALRDPLRKAIKNKKDMIRVIIMSVRETCADWMRGTEPADDPALKGKKDPENGFELKVPRRNVGPSSTQLYMVRTMLESLIADKSGGKRTLRKDIDERALAAIDQFHKGSFFWSYLLNFTDSLQQCCDLSQLWYREFYLEMTMGRRIQFPIDMSMPWILTDHILRTRDPSMTECVLYPLDLYNDAAHYSLTKFRKQFLYDEIEAEVNLCFDQFVHKLSEHIFGYYKSLAGNILLDRRFRQECMALGTTLPWPPAARYESLMRQRHVQLLGRSIDLSRLIGQRINADMYKSLDLALARFEAADITSIVELEHLINVNRLAHQLMQEHLGSLDPFDNMFREANHNVLAPYGRITLHVFWELNFDFLPTYCYNAATNRFVKGRELQFGQNVQRDKPPQMMPAYVWGSKALNTSYHAIMSQFNGFVGPPHFKSIVRLLGYQGIAVVMEELLKIVKTLIQGNILQFARTLMNAMPKQCKLPRYDYGSIGVLGYYRAQLTDIVQYPDAKTELFHNFREMGNTILFCLMAEQAMSQEETCDLLHAAPFQNIIPRPHIKEGERQEVKQKKLEAKYAALQIVPNIEKLGSSEQSFIAKEGDLLTRERLCCGLSIFDMILTRIRGFLDDPIWKGPAPQNGVMHVDECLEFHRLWSALQFVYCIPVGQNEFTVEQMFGEGLHWAGCTMIVLLDQTRKFEALDYCYHILRVQKVDNKDGVHKGISLQKMVERIRRFQVLNGQIFAVLNKYLKASSSEVESSSVEHVRCFQPPVHPNNAQARSGIR</sequence>
<dbReference type="PANTHER" id="PTHR12195">
    <property type="entry name" value="CYTOPLASMIC FMR1-INTERACTING PROTEIN-RELATED"/>
    <property type="match status" value="1"/>
</dbReference>
<accession>A0A7R9C076</accession>
<organism evidence="4">
    <name type="scientific">Notodromas monacha</name>
    <dbReference type="NCBI Taxonomy" id="399045"/>
    <lineage>
        <taxon>Eukaryota</taxon>
        <taxon>Metazoa</taxon>
        <taxon>Ecdysozoa</taxon>
        <taxon>Arthropoda</taxon>
        <taxon>Crustacea</taxon>
        <taxon>Oligostraca</taxon>
        <taxon>Ostracoda</taxon>
        <taxon>Podocopa</taxon>
        <taxon>Podocopida</taxon>
        <taxon>Cypridocopina</taxon>
        <taxon>Cypridoidea</taxon>
        <taxon>Cyprididae</taxon>
        <taxon>Notodromas</taxon>
    </lineage>
</organism>
<dbReference type="Pfam" id="PF07159">
    <property type="entry name" value="CYRIA-B_Rac1-bd"/>
    <property type="match status" value="1"/>
</dbReference>
<dbReference type="EMBL" id="OA887049">
    <property type="protein sequence ID" value="CAD7283201.1"/>
    <property type="molecule type" value="Genomic_DNA"/>
</dbReference>
<dbReference type="GO" id="GO:0030833">
    <property type="term" value="P:regulation of actin filament polymerization"/>
    <property type="evidence" value="ECO:0007669"/>
    <property type="project" value="InterPro"/>
</dbReference>
<evidence type="ECO:0000313" key="5">
    <source>
        <dbReference type="Proteomes" id="UP000678499"/>
    </source>
</evidence>
<dbReference type="Pfam" id="PF05994">
    <property type="entry name" value="FragX_IP"/>
    <property type="match status" value="1"/>
</dbReference>
<name>A0A7R9C076_9CRUS</name>
<reference evidence="4" key="1">
    <citation type="submission" date="2020-11" db="EMBL/GenBank/DDBJ databases">
        <authorList>
            <person name="Tran Van P."/>
        </authorList>
    </citation>
    <scope>NUCLEOTIDE SEQUENCE</scope>
</reference>
<protein>
    <recommendedName>
        <fullName evidence="2">Cytoplasmic FMR1-interacting protein</fullName>
    </recommendedName>
</protein>
<dbReference type="Proteomes" id="UP000678499">
    <property type="component" value="Unassembled WGS sequence"/>
</dbReference>
<evidence type="ECO:0000256" key="2">
    <source>
        <dbReference type="PIRNR" id="PIRNR008153"/>
    </source>
</evidence>
<comment type="similarity">
    <text evidence="1 2">Belongs to the CYFIP family.</text>
</comment>